<gene>
    <name evidence="1" type="ordered locus">wcw_1905</name>
</gene>
<organism evidence="1 2">
    <name type="scientific">Waddlia chondrophila (strain ATCC VR-1470 / WSU 86-1044)</name>
    <dbReference type="NCBI Taxonomy" id="716544"/>
    <lineage>
        <taxon>Bacteria</taxon>
        <taxon>Pseudomonadati</taxon>
        <taxon>Chlamydiota</taxon>
        <taxon>Chlamydiia</taxon>
        <taxon>Parachlamydiales</taxon>
        <taxon>Waddliaceae</taxon>
        <taxon>Waddlia</taxon>
    </lineage>
</organism>
<evidence type="ECO:0000313" key="2">
    <source>
        <dbReference type="Proteomes" id="UP000001505"/>
    </source>
</evidence>
<keyword evidence="2" id="KW-1185">Reference proteome</keyword>
<dbReference type="eggNOG" id="ENOG503335H">
    <property type="taxonomic scope" value="Bacteria"/>
</dbReference>
<dbReference type="RefSeq" id="WP_013182935.1">
    <property type="nucleotide sequence ID" value="NC_014225.1"/>
</dbReference>
<dbReference type="HOGENOM" id="CLU_969583_0_0_0"/>
<dbReference type="STRING" id="716544.wcw_1905"/>
<sequence>MNVLIFVMSMLMLLVMITFGRLESFRSHSFVQVKFKEYMKHSERDYINESAMKRYRDTVATRSEKKEKEQRENSKASSKLSFNIFVDKKERDGNPQKLAVHLNTAHYLIDFLYRDQEFYQKLEALRPNFVSEMLSALIVQSESLPKINHVKELATIDLKDPELNDAFTHMLAGAYVEPPKGEDKRPIKLRNGYYSLQDFITVKENKLELRVFLASRQLLMVVYGNPSLVNEIIRVRYQLYKSVVNNVMTADQAREEFRNTFGNEALPFVSQGFLNFDVSKTNPNLYR</sequence>
<dbReference type="AlphaFoldDB" id="D6YT47"/>
<protein>
    <submittedName>
        <fullName evidence="1">Putative membrane protein</fullName>
    </submittedName>
</protein>
<name>D6YT47_WADCW</name>
<evidence type="ECO:0000313" key="1">
    <source>
        <dbReference type="EMBL" id="ADI39242.1"/>
    </source>
</evidence>
<dbReference type="EMBL" id="CP001928">
    <property type="protein sequence ID" value="ADI39242.1"/>
    <property type="molecule type" value="Genomic_DNA"/>
</dbReference>
<dbReference type="Proteomes" id="UP000001505">
    <property type="component" value="Chromosome"/>
</dbReference>
<reference evidence="1 2" key="1">
    <citation type="journal article" date="2010" name="PLoS ONE">
        <title>The Waddlia genome: a window into chlamydial biology.</title>
        <authorList>
            <person name="Bertelli C."/>
            <person name="Collyn F."/>
            <person name="Croxatto A."/>
            <person name="Ruckert C."/>
            <person name="Polkinghorne A."/>
            <person name="Kebbi-Beghdadi C."/>
            <person name="Goesmann A."/>
            <person name="Vaughan L."/>
            <person name="Greub G."/>
        </authorList>
    </citation>
    <scope>NUCLEOTIDE SEQUENCE [LARGE SCALE GENOMIC DNA]</scope>
    <source>
        <strain evidence="2">ATCC VR-1470 / WSU 86-1044</strain>
    </source>
</reference>
<proteinExistence type="predicted"/>
<dbReference type="KEGG" id="wch:wcw_1905"/>
<accession>D6YT47</accession>